<dbReference type="NCBIfam" id="TIGR00499">
    <property type="entry name" value="lysS_bact"/>
    <property type="match status" value="1"/>
</dbReference>
<dbReference type="InterPro" id="IPR045864">
    <property type="entry name" value="aa-tRNA-synth_II/BPL/LPL"/>
</dbReference>
<protein>
    <recommendedName>
        <fullName evidence="13">Lysine--tRNA ligase</fullName>
        <ecNumber evidence="13">6.1.1.6</ecNumber>
    </recommendedName>
    <alternativeName>
        <fullName evidence="13">Lysyl-tRNA synthetase</fullName>
        <shortName evidence="13">LysRS</shortName>
    </alternativeName>
</protein>
<feature type="binding site" evidence="13">
    <location>
        <position position="428"/>
    </location>
    <ligand>
        <name>Mg(2+)</name>
        <dbReference type="ChEBI" id="CHEBI:18420"/>
        <label>2</label>
    </ligand>
</feature>
<dbReference type="InterPro" id="IPR044136">
    <property type="entry name" value="Lys-tRNA-ligase_II_N"/>
</dbReference>
<dbReference type="GO" id="GO:0004824">
    <property type="term" value="F:lysine-tRNA ligase activity"/>
    <property type="evidence" value="ECO:0007669"/>
    <property type="project" value="UniProtKB-UniRule"/>
</dbReference>
<comment type="similarity">
    <text evidence="2 13">Belongs to the class-II aminoacyl-tRNA synthetase family.</text>
</comment>
<feature type="binding site" evidence="13">
    <location>
        <position position="428"/>
    </location>
    <ligand>
        <name>Mg(2+)</name>
        <dbReference type="ChEBI" id="CHEBI:18420"/>
        <label>1</label>
    </ligand>
</feature>
<evidence type="ECO:0000256" key="13">
    <source>
        <dbReference type="HAMAP-Rule" id="MF_00252"/>
    </source>
</evidence>
<dbReference type="AlphaFoldDB" id="A0A151B396"/>
<dbReference type="Gene3D" id="2.40.50.140">
    <property type="entry name" value="Nucleic acid-binding proteins"/>
    <property type="match status" value="1"/>
</dbReference>
<evidence type="ECO:0000256" key="5">
    <source>
        <dbReference type="ARBA" id="ARBA00022598"/>
    </source>
</evidence>
<accession>A0A151B396</accession>
<evidence type="ECO:0000256" key="11">
    <source>
        <dbReference type="ARBA" id="ARBA00023146"/>
    </source>
</evidence>
<comment type="catalytic activity">
    <reaction evidence="12 13 14">
        <text>tRNA(Lys) + L-lysine + ATP = L-lysyl-tRNA(Lys) + AMP + diphosphate</text>
        <dbReference type="Rhea" id="RHEA:20792"/>
        <dbReference type="Rhea" id="RHEA-COMP:9696"/>
        <dbReference type="Rhea" id="RHEA-COMP:9697"/>
        <dbReference type="ChEBI" id="CHEBI:30616"/>
        <dbReference type="ChEBI" id="CHEBI:32551"/>
        <dbReference type="ChEBI" id="CHEBI:33019"/>
        <dbReference type="ChEBI" id="CHEBI:78442"/>
        <dbReference type="ChEBI" id="CHEBI:78529"/>
        <dbReference type="ChEBI" id="CHEBI:456215"/>
        <dbReference type="EC" id="6.1.1.6"/>
    </reaction>
</comment>
<dbReference type="HAMAP" id="MF_00252">
    <property type="entry name" value="Lys_tRNA_synth_class2"/>
    <property type="match status" value="1"/>
</dbReference>
<dbReference type="GO" id="GO:0000287">
    <property type="term" value="F:magnesium ion binding"/>
    <property type="evidence" value="ECO:0007669"/>
    <property type="project" value="UniProtKB-UniRule"/>
</dbReference>
<proteinExistence type="inferred from homology"/>
<evidence type="ECO:0000256" key="4">
    <source>
        <dbReference type="ARBA" id="ARBA00022490"/>
    </source>
</evidence>
<comment type="subunit">
    <text evidence="3 13">Homodimer.</text>
</comment>
<dbReference type="GO" id="GO:0000049">
    <property type="term" value="F:tRNA binding"/>
    <property type="evidence" value="ECO:0007669"/>
    <property type="project" value="TreeGrafter"/>
</dbReference>
<evidence type="ECO:0000313" key="18">
    <source>
        <dbReference type="Proteomes" id="UP000075531"/>
    </source>
</evidence>
<dbReference type="PANTHER" id="PTHR42918">
    <property type="entry name" value="LYSYL-TRNA SYNTHETASE"/>
    <property type="match status" value="1"/>
</dbReference>
<keyword evidence="6 13" id="KW-0479">Metal-binding</keyword>
<comment type="subcellular location">
    <subcellularLocation>
        <location evidence="1 13">Cytoplasm</location>
    </subcellularLocation>
</comment>
<keyword evidence="11 13" id="KW-0030">Aminoacyl-tRNA synthetase</keyword>
<dbReference type="InterPro" id="IPR006195">
    <property type="entry name" value="aa-tRNA-synth_II"/>
</dbReference>
<dbReference type="PATRIC" id="fig|1121338.3.peg.1760"/>
<comment type="caution">
    <text evidence="17">The sequence shown here is derived from an EMBL/GenBank/DDBJ whole genome shotgun (WGS) entry which is preliminary data.</text>
</comment>
<dbReference type="InterPro" id="IPR012340">
    <property type="entry name" value="NA-bd_OB-fold"/>
</dbReference>
<evidence type="ECO:0000256" key="2">
    <source>
        <dbReference type="ARBA" id="ARBA00008226"/>
    </source>
</evidence>
<dbReference type="Pfam" id="PF01336">
    <property type="entry name" value="tRNA_anti-codon"/>
    <property type="match status" value="1"/>
</dbReference>
<dbReference type="InterPro" id="IPR018149">
    <property type="entry name" value="Lys-tRNA-synth_II_C"/>
</dbReference>
<evidence type="ECO:0000259" key="16">
    <source>
        <dbReference type="PROSITE" id="PS50862"/>
    </source>
</evidence>
<evidence type="ECO:0000256" key="6">
    <source>
        <dbReference type="ARBA" id="ARBA00022723"/>
    </source>
</evidence>
<dbReference type="GO" id="GO:0005829">
    <property type="term" value="C:cytosol"/>
    <property type="evidence" value="ECO:0007669"/>
    <property type="project" value="TreeGrafter"/>
</dbReference>
<dbReference type="STRING" id="1121338.CLTEP_17200"/>
<dbReference type="InterPro" id="IPR034762">
    <property type="entry name" value="Lys-tRNA-ligase_II_bac/euk"/>
</dbReference>
<organism evidence="17 18">
    <name type="scientific">Clostridium tepidiprofundi DSM 19306</name>
    <dbReference type="NCBI Taxonomy" id="1121338"/>
    <lineage>
        <taxon>Bacteria</taxon>
        <taxon>Bacillati</taxon>
        <taxon>Bacillota</taxon>
        <taxon>Clostridia</taxon>
        <taxon>Eubacteriales</taxon>
        <taxon>Clostridiaceae</taxon>
        <taxon>Clostridium</taxon>
    </lineage>
</organism>
<evidence type="ECO:0000256" key="10">
    <source>
        <dbReference type="ARBA" id="ARBA00022917"/>
    </source>
</evidence>
<feature type="binding site" evidence="13">
    <location>
        <position position="421"/>
    </location>
    <ligand>
        <name>Mg(2+)</name>
        <dbReference type="ChEBI" id="CHEBI:18420"/>
        <label>1</label>
    </ligand>
</feature>
<dbReference type="CDD" id="cd00775">
    <property type="entry name" value="LysRS_core"/>
    <property type="match status" value="1"/>
</dbReference>
<dbReference type="Pfam" id="PF00152">
    <property type="entry name" value="tRNA-synt_2"/>
    <property type="match status" value="1"/>
</dbReference>
<dbReference type="InterPro" id="IPR004364">
    <property type="entry name" value="Aa-tRNA-synt_II"/>
</dbReference>
<feature type="domain" description="Aminoacyl-transfer RNA synthetases class-II family profile" evidence="16">
    <location>
        <begin position="191"/>
        <end position="509"/>
    </location>
</feature>
<evidence type="ECO:0000256" key="15">
    <source>
        <dbReference type="SAM" id="Coils"/>
    </source>
</evidence>
<evidence type="ECO:0000256" key="14">
    <source>
        <dbReference type="RuleBase" id="RU000336"/>
    </source>
</evidence>
<evidence type="ECO:0000256" key="8">
    <source>
        <dbReference type="ARBA" id="ARBA00022840"/>
    </source>
</evidence>
<dbReference type="EMBL" id="LTBA01000018">
    <property type="protein sequence ID" value="KYH34388.1"/>
    <property type="molecule type" value="Genomic_DNA"/>
</dbReference>
<dbReference type="FunFam" id="3.30.930.10:FF:000001">
    <property type="entry name" value="Lysine--tRNA ligase"/>
    <property type="match status" value="1"/>
</dbReference>
<feature type="coiled-coil region" evidence="15">
    <location>
        <begin position="2"/>
        <end position="42"/>
    </location>
</feature>
<dbReference type="CDD" id="cd04322">
    <property type="entry name" value="LysRS_N"/>
    <property type="match status" value="1"/>
</dbReference>
<name>A0A151B396_9CLOT</name>
<keyword evidence="15" id="KW-0175">Coiled coil</keyword>
<gene>
    <name evidence="13 17" type="primary">lysS</name>
    <name evidence="17" type="ORF">CLTEP_17200</name>
</gene>
<dbReference type="SUPFAM" id="SSF50249">
    <property type="entry name" value="Nucleic acid-binding proteins"/>
    <property type="match status" value="1"/>
</dbReference>
<evidence type="ECO:0000256" key="7">
    <source>
        <dbReference type="ARBA" id="ARBA00022741"/>
    </source>
</evidence>
<keyword evidence="5 13" id="KW-0436">Ligase</keyword>
<dbReference type="GO" id="GO:0140096">
    <property type="term" value="F:catalytic activity, acting on a protein"/>
    <property type="evidence" value="ECO:0007669"/>
    <property type="project" value="UniProtKB-ARBA"/>
</dbReference>
<sequence>MADEKQLTKEELKQIKLQQKQEKEYNEQMLQRKQKLEELQAKGNDPFSVYEVEVTHSSKEIKENYDELEGKQVTIAGRLMSKRVHGKAGFSDIHDKDGKMQLYIKINDVGEEKLKEYKSFNIGDLVSVTGTVFKTKTEEVSVHISDFKLIAKSLRPLPEKWHGLKDPDLRYRHREVDIIMNQDVRDAFIKRTKIIKAIREFLDNRGFMEVETPILSPIAGGAAARPFVTHHNALDIDMYLRIATELYLKRLIVAGFDKVYEMGKNFRNEGIDIRHNPEFEAIELYQAYADYNDMMEITENMVAYVCEKVLGTTKVTYQGTEIDFAPPWRRITMVEAVKEYAGIDFEQIKSDEEARKIAKEKGIELKKELEYCTKGEILNAMFEEFAEEHLVQPTFLCDYPVEVSPLTKKKRGNDELTERFEGFVFGREICNAYSELNDPIVQRERFTQQAKARELGDDEAYVIDEDFMYALEIGMPPTGGLGIGIDRLIMFLTDAYSIRDVILFPTMKPSN</sequence>
<evidence type="ECO:0000256" key="9">
    <source>
        <dbReference type="ARBA" id="ARBA00022842"/>
    </source>
</evidence>
<comment type="cofactor">
    <cofactor evidence="13 14">
        <name>Mg(2+)</name>
        <dbReference type="ChEBI" id="CHEBI:18420"/>
    </cofactor>
    <text evidence="13 14">Binds 3 Mg(2+) ions per subunit.</text>
</comment>
<dbReference type="NCBIfam" id="NF001756">
    <property type="entry name" value="PRK00484.1"/>
    <property type="match status" value="1"/>
</dbReference>
<dbReference type="GO" id="GO:0005524">
    <property type="term" value="F:ATP binding"/>
    <property type="evidence" value="ECO:0007669"/>
    <property type="project" value="UniProtKB-UniRule"/>
</dbReference>
<dbReference type="PIRSF" id="PIRSF039101">
    <property type="entry name" value="LysRS2"/>
    <property type="match status" value="1"/>
</dbReference>
<dbReference type="InterPro" id="IPR002313">
    <property type="entry name" value="Lys-tRNA-ligase_II"/>
</dbReference>
<evidence type="ECO:0000256" key="12">
    <source>
        <dbReference type="ARBA" id="ARBA00048573"/>
    </source>
</evidence>
<dbReference type="PROSITE" id="PS50862">
    <property type="entry name" value="AA_TRNA_LIGASE_II"/>
    <property type="match status" value="1"/>
</dbReference>
<keyword evidence="18" id="KW-1185">Reference proteome</keyword>
<keyword evidence="4 13" id="KW-0963">Cytoplasm</keyword>
<dbReference type="EC" id="6.1.1.6" evidence="13"/>
<dbReference type="PRINTS" id="PR00982">
    <property type="entry name" value="TRNASYNTHLYS"/>
</dbReference>
<keyword evidence="7 13" id="KW-0547">Nucleotide-binding</keyword>
<dbReference type="InterPro" id="IPR004365">
    <property type="entry name" value="NA-bd_OB_tRNA"/>
</dbReference>
<dbReference type="FunFam" id="2.40.50.140:FF:000024">
    <property type="entry name" value="Lysine--tRNA ligase"/>
    <property type="match status" value="1"/>
</dbReference>
<reference evidence="17 18" key="1">
    <citation type="submission" date="2016-02" db="EMBL/GenBank/DDBJ databases">
        <title>Genome sequence of Clostridium tepidiprofundi DSM 19306.</title>
        <authorList>
            <person name="Poehlein A."/>
            <person name="Daniel R."/>
        </authorList>
    </citation>
    <scope>NUCLEOTIDE SEQUENCE [LARGE SCALE GENOMIC DNA]</scope>
    <source>
        <strain evidence="17 18">DSM 19306</strain>
    </source>
</reference>
<dbReference type="GO" id="GO:0006430">
    <property type="term" value="P:lysyl-tRNA aminoacylation"/>
    <property type="evidence" value="ECO:0007669"/>
    <property type="project" value="UniProtKB-UniRule"/>
</dbReference>
<dbReference type="SUPFAM" id="SSF55681">
    <property type="entry name" value="Class II aaRS and biotin synthetases"/>
    <property type="match status" value="1"/>
</dbReference>
<keyword evidence="10 13" id="KW-0648">Protein biosynthesis</keyword>
<dbReference type="PANTHER" id="PTHR42918:SF15">
    <property type="entry name" value="LYSINE--TRNA LIGASE, CHLOROPLASTIC_MITOCHONDRIAL"/>
    <property type="match status" value="1"/>
</dbReference>
<evidence type="ECO:0000313" key="17">
    <source>
        <dbReference type="EMBL" id="KYH34388.1"/>
    </source>
</evidence>
<evidence type="ECO:0000256" key="1">
    <source>
        <dbReference type="ARBA" id="ARBA00004496"/>
    </source>
</evidence>
<keyword evidence="9 13" id="KW-0460">Magnesium</keyword>
<dbReference type="GO" id="GO:0016740">
    <property type="term" value="F:transferase activity"/>
    <property type="evidence" value="ECO:0007669"/>
    <property type="project" value="UniProtKB-ARBA"/>
</dbReference>
<dbReference type="OrthoDB" id="9801152at2"/>
<dbReference type="Gene3D" id="3.30.930.10">
    <property type="entry name" value="Bira Bifunctional Protein, Domain 2"/>
    <property type="match status" value="1"/>
</dbReference>
<evidence type="ECO:0000256" key="3">
    <source>
        <dbReference type="ARBA" id="ARBA00011738"/>
    </source>
</evidence>
<keyword evidence="8 13" id="KW-0067">ATP-binding</keyword>
<dbReference type="Proteomes" id="UP000075531">
    <property type="component" value="Unassembled WGS sequence"/>
</dbReference>